<dbReference type="Pfam" id="PF05521">
    <property type="entry name" value="Phage_HCP"/>
    <property type="match status" value="1"/>
</dbReference>
<dbReference type="Proteomes" id="UP000477849">
    <property type="component" value="Unassembled WGS sequence"/>
</dbReference>
<evidence type="ECO:0000313" key="2">
    <source>
        <dbReference type="Proteomes" id="UP000477849"/>
    </source>
</evidence>
<dbReference type="Gene3D" id="2.40.10.270">
    <property type="entry name" value="Bacteriophage SPP1 head-tail adaptor protein"/>
    <property type="match status" value="1"/>
</dbReference>
<comment type="caution">
    <text evidence="1">The sequence shown here is derived from an EMBL/GenBank/DDBJ whole genome shotgun (WGS) entry which is preliminary data.</text>
</comment>
<accession>A0A6M1RW39</accession>
<dbReference type="InterPro" id="IPR038666">
    <property type="entry name" value="SSP1_head-tail_sf"/>
</dbReference>
<dbReference type="EMBL" id="JAAKZH010000002">
    <property type="protein sequence ID" value="NGO63359.1"/>
    <property type="molecule type" value="Genomic_DNA"/>
</dbReference>
<evidence type="ECO:0000313" key="1">
    <source>
        <dbReference type="EMBL" id="NGO63359.1"/>
    </source>
</evidence>
<dbReference type="AlphaFoldDB" id="A0A6M1RW39"/>
<dbReference type="NCBIfam" id="TIGR01563">
    <property type="entry name" value="gp16_SPP1"/>
    <property type="match status" value="1"/>
</dbReference>
<reference evidence="1 2" key="1">
    <citation type="submission" date="2020-02" db="EMBL/GenBank/DDBJ databases">
        <title>Genome sequence of the type strain CCBAU10050 of Rhizobium daejeonense.</title>
        <authorList>
            <person name="Gao J."/>
            <person name="Sun J."/>
        </authorList>
    </citation>
    <scope>NUCLEOTIDE SEQUENCE [LARGE SCALE GENOMIC DNA]</scope>
    <source>
        <strain evidence="1 2">CCBAU10050</strain>
    </source>
</reference>
<dbReference type="InterPro" id="IPR008767">
    <property type="entry name" value="Phage_SPP1_head-tail_adaptor"/>
</dbReference>
<gene>
    <name evidence="1" type="ORF">G6N76_06705</name>
</gene>
<sequence length="111" mass="12212">MGIADFDPGRLSARLLLERPVPVSDGQGGAAEDFEAVASVWALVTPLAAKVEERAGAETVEITHEIWVRRRGDLVSGMRFAKSARHFTVESVRDPDESGRYLACRCREEGR</sequence>
<proteinExistence type="predicted"/>
<name>A0A6M1RW39_9HYPH</name>
<dbReference type="RefSeq" id="WP_163904257.1">
    <property type="nucleotide sequence ID" value="NZ_CP048427.1"/>
</dbReference>
<protein>
    <submittedName>
        <fullName evidence="1">Phage head closure protein</fullName>
    </submittedName>
</protein>
<organism evidence="1 2">
    <name type="scientific">Rhizobium daejeonense</name>
    <dbReference type="NCBI Taxonomy" id="240521"/>
    <lineage>
        <taxon>Bacteria</taxon>
        <taxon>Pseudomonadati</taxon>
        <taxon>Pseudomonadota</taxon>
        <taxon>Alphaproteobacteria</taxon>
        <taxon>Hyphomicrobiales</taxon>
        <taxon>Rhizobiaceae</taxon>
        <taxon>Rhizobium/Agrobacterium group</taxon>
        <taxon>Rhizobium</taxon>
    </lineage>
</organism>
<keyword evidence="2" id="KW-1185">Reference proteome</keyword>